<evidence type="ECO:0000313" key="3">
    <source>
        <dbReference type="Proteomes" id="UP001595812"/>
    </source>
</evidence>
<dbReference type="Proteomes" id="UP001595812">
    <property type="component" value="Unassembled WGS sequence"/>
</dbReference>
<accession>A0ABV8AI41</accession>
<sequence>MNEEQLKQNKLFYLFSQLNNLKKENVHVMLAVDAFLNDQNNYHSLIDISKEITKIGIVCSPEKLKDVISNIEYSNIFEGFEPLAETNQPFRLKKEYYNNVKDLTNYTKELDDVVIAFLKENNLNQKKKEPIINILLDTLISKNLDYLKILIKPIEQKNFEDYKIASPSKKYKKKELKLYNQFMKSVNGDFNKVLEALLLKLTDFLTLNYNPDVDKFVNEKLGNKKFYLDSSVVLRLLGFDNEIRQERAVRLLELLKKIEGVHFHIHLETLSEAQSRINQKIDESQKSLKHSEKLLKRAGELTGKGSNVVDLYFRLRHNGEVQNIQDFTLFFSNVSAVLTKIFGKERFSIDKNKIQKPSGKFDNLQIELGRTQKSSPRVKHITKLLSHIENKRGSNNYNLFDIEFWLITTDQTTLAIDSELIKLDDNKIKSSCILPSELIRLIESAGEIKGDYFEVFRNYMLYSNVFREDYDKGEIETLDKVLTLCESASSSTYDADFLLNNLFDKYSLENIAKRLDKLQTEKSKNEELISLFQEANTGYFEPKFLKLKLKETKRLNIWSNILFFILIFIIPALTLWYLFSVLINPDLIWNDPMTYINESAFSKLEFIVTIFEVGILGLAIYLYRKYRKRFVEWYVKRFSTKFE</sequence>
<gene>
    <name evidence="2" type="ORF">ACFOSX_10985</name>
</gene>
<dbReference type="RefSeq" id="WP_386100763.1">
    <property type="nucleotide sequence ID" value="NZ_JBHSAT010000018.1"/>
</dbReference>
<name>A0ABV8AI41_9FLAO</name>
<evidence type="ECO:0000256" key="1">
    <source>
        <dbReference type="SAM" id="Phobius"/>
    </source>
</evidence>
<keyword evidence="1" id="KW-0812">Transmembrane</keyword>
<evidence type="ECO:0008006" key="4">
    <source>
        <dbReference type="Google" id="ProtNLM"/>
    </source>
</evidence>
<feature type="transmembrane region" description="Helical" evidence="1">
    <location>
        <begin position="557"/>
        <end position="579"/>
    </location>
</feature>
<keyword evidence="3" id="KW-1185">Reference proteome</keyword>
<dbReference type="EMBL" id="JBHSAT010000018">
    <property type="protein sequence ID" value="MFC3877751.1"/>
    <property type="molecule type" value="Genomic_DNA"/>
</dbReference>
<keyword evidence="1" id="KW-1133">Transmembrane helix</keyword>
<evidence type="ECO:0000313" key="2">
    <source>
        <dbReference type="EMBL" id="MFC3877751.1"/>
    </source>
</evidence>
<keyword evidence="1" id="KW-0472">Membrane</keyword>
<feature type="transmembrane region" description="Helical" evidence="1">
    <location>
        <begin position="599"/>
        <end position="623"/>
    </location>
</feature>
<proteinExistence type="predicted"/>
<protein>
    <recommendedName>
        <fullName evidence="4">PIN domain-containing protein</fullName>
    </recommendedName>
</protein>
<comment type="caution">
    <text evidence="2">The sequence shown here is derived from an EMBL/GenBank/DDBJ whole genome shotgun (WGS) entry which is preliminary data.</text>
</comment>
<organism evidence="2 3">
    <name type="scientific">Winogradskyella maritima</name>
    <dbReference type="NCBI Taxonomy" id="1517766"/>
    <lineage>
        <taxon>Bacteria</taxon>
        <taxon>Pseudomonadati</taxon>
        <taxon>Bacteroidota</taxon>
        <taxon>Flavobacteriia</taxon>
        <taxon>Flavobacteriales</taxon>
        <taxon>Flavobacteriaceae</taxon>
        <taxon>Winogradskyella</taxon>
    </lineage>
</organism>
<reference evidence="3" key="1">
    <citation type="journal article" date="2019" name="Int. J. Syst. Evol. Microbiol.">
        <title>The Global Catalogue of Microorganisms (GCM) 10K type strain sequencing project: providing services to taxonomists for standard genome sequencing and annotation.</title>
        <authorList>
            <consortium name="The Broad Institute Genomics Platform"/>
            <consortium name="The Broad Institute Genome Sequencing Center for Infectious Disease"/>
            <person name="Wu L."/>
            <person name="Ma J."/>
        </authorList>
    </citation>
    <scope>NUCLEOTIDE SEQUENCE [LARGE SCALE GENOMIC DNA]</scope>
    <source>
        <strain evidence="3">CECT 8979</strain>
    </source>
</reference>